<keyword evidence="7 10" id="KW-0863">Zinc-finger</keyword>
<evidence type="ECO:0000313" key="13">
    <source>
        <dbReference type="EMBL" id="CAH1954796.1"/>
    </source>
</evidence>
<keyword evidence="8" id="KW-0833">Ubl conjugation pathway</keyword>
<dbReference type="Pfam" id="PF21362">
    <property type="entry name" value="Sina_RING"/>
    <property type="match status" value="1"/>
</dbReference>
<proteinExistence type="inferred from homology"/>
<gene>
    <name evidence="13" type="ORF">ACAOBT_LOCUS724</name>
</gene>
<name>A0A9P0NVW3_ACAOB</name>
<comment type="caution">
    <text evidence="13">The sequence shown here is derived from an EMBL/GenBank/DDBJ whole genome shotgun (WGS) entry which is preliminary data.</text>
</comment>
<evidence type="ECO:0000259" key="12">
    <source>
        <dbReference type="PROSITE" id="PS51081"/>
    </source>
</evidence>
<dbReference type="EMBL" id="CAKOFQ010006656">
    <property type="protein sequence ID" value="CAH1954796.1"/>
    <property type="molecule type" value="Genomic_DNA"/>
</dbReference>
<evidence type="ECO:0000256" key="7">
    <source>
        <dbReference type="ARBA" id="ARBA00022771"/>
    </source>
</evidence>
<evidence type="ECO:0000259" key="11">
    <source>
        <dbReference type="PROSITE" id="PS50089"/>
    </source>
</evidence>
<dbReference type="AlphaFoldDB" id="A0A9P0NVW3"/>
<dbReference type="SUPFAM" id="SSF49599">
    <property type="entry name" value="TRAF domain-like"/>
    <property type="match status" value="1"/>
</dbReference>
<organism evidence="13 14">
    <name type="scientific">Acanthoscelides obtectus</name>
    <name type="common">Bean weevil</name>
    <name type="synonym">Bruchus obtectus</name>
    <dbReference type="NCBI Taxonomy" id="200917"/>
    <lineage>
        <taxon>Eukaryota</taxon>
        <taxon>Metazoa</taxon>
        <taxon>Ecdysozoa</taxon>
        <taxon>Arthropoda</taxon>
        <taxon>Hexapoda</taxon>
        <taxon>Insecta</taxon>
        <taxon>Pterygota</taxon>
        <taxon>Neoptera</taxon>
        <taxon>Endopterygota</taxon>
        <taxon>Coleoptera</taxon>
        <taxon>Polyphaga</taxon>
        <taxon>Cucujiformia</taxon>
        <taxon>Chrysomeloidea</taxon>
        <taxon>Chrysomelidae</taxon>
        <taxon>Bruchinae</taxon>
        <taxon>Bruchini</taxon>
        <taxon>Acanthoscelides</taxon>
    </lineage>
</organism>
<dbReference type="InterPro" id="IPR049548">
    <property type="entry name" value="Sina-like_RING"/>
</dbReference>
<sequence>MAEFNNINILQIKCEQCKFPCSVAPVSKESGNFVCGRCYPGGAPNEAYEEAAEEALFPCGFGCPDIIPWGQVPSHEAVCKGRTVICPFANCTSSAALKDLVDHINEAHALFLQRSHKVNEIYLGLMDEIIRLHCIQYGKFTFLFFIKFEGLLNNQELYEVSYSIHLVWPQNFERTELEALQCSLELQIPNSYVKLTRLIQGTDIQLYHDKQHCVNCAYGKCKKPSHENRFKWPLVGVPINTCDSLEKPVFYTINVHKERLNAVIITPRDLECPVCFEYMTENILLCEQGHSTCTKCISPPPCTIARVAKCQICRASFGASRNYQLESLIKSMKILCRWHVNGCMFAELVKVVKEHEAGCPYDPESKNSTEL</sequence>
<dbReference type="InterPro" id="IPR001841">
    <property type="entry name" value="Znf_RING"/>
</dbReference>
<evidence type="ECO:0000256" key="9">
    <source>
        <dbReference type="ARBA" id="ARBA00022833"/>
    </source>
</evidence>
<comment type="catalytic activity">
    <reaction evidence="1">
        <text>S-ubiquitinyl-[E2 ubiquitin-conjugating enzyme]-L-cysteine + [acceptor protein]-L-lysine = [E2 ubiquitin-conjugating enzyme]-L-cysteine + N(6)-ubiquitinyl-[acceptor protein]-L-lysine.</text>
        <dbReference type="EC" id="2.3.2.27"/>
    </reaction>
</comment>
<comment type="similarity">
    <text evidence="3">Belongs to the SINA (Seven in absentia) family.</text>
</comment>
<keyword evidence="6" id="KW-0479">Metal-binding</keyword>
<dbReference type="InterPro" id="IPR013083">
    <property type="entry name" value="Znf_RING/FYVE/PHD"/>
</dbReference>
<reference evidence="13" key="1">
    <citation type="submission" date="2022-03" db="EMBL/GenBank/DDBJ databases">
        <authorList>
            <person name="Sayadi A."/>
        </authorList>
    </citation>
    <scope>NUCLEOTIDE SEQUENCE</scope>
</reference>
<dbReference type="Gene3D" id="3.30.40.10">
    <property type="entry name" value="Zinc/RING finger domain, C3HC4 (zinc finger)"/>
    <property type="match status" value="2"/>
</dbReference>
<evidence type="ECO:0000256" key="2">
    <source>
        <dbReference type="ARBA" id="ARBA00004906"/>
    </source>
</evidence>
<accession>A0A9P0NVW3</accession>
<dbReference type="GO" id="GO:0005737">
    <property type="term" value="C:cytoplasm"/>
    <property type="evidence" value="ECO:0007669"/>
    <property type="project" value="TreeGrafter"/>
</dbReference>
<keyword evidence="9" id="KW-0862">Zinc</keyword>
<dbReference type="PANTHER" id="PTHR45877:SF2">
    <property type="entry name" value="E3 UBIQUITIN-PROTEIN LIGASE SINA-RELATED"/>
    <property type="match status" value="1"/>
</dbReference>
<dbReference type="EC" id="2.3.2.27" evidence="4"/>
<evidence type="ECO:0000256" key="4">
    <source>
        <dbReference type="ARBA" id="ARBA00012483"/>
    </source>
</evidence>
<feature type="domain" description="RING-type" evidence="11">
    <location>
        <begin position="272"/>
        <end position="314"/>
    </location>
</feature>
<keyword evidence="14" id="KW-1185">Reference proteome</keyword>
<dbReference type="InterPro" id="IPR013010">
    <property type="entry name" value="Znf_SIAH"/>
</dbReference>
<dbReference type="InterPro" id="IPR004162">
    <property type="entry name" value="SINA-like_animal"/>
</dbReference>
<dbReference type="OrthoDB" id="4788989at2759"/>
<feature type="domain" description="SIAH-type" evidence="12">
    <location>
        <begin position="54"/>
        <end position="109"/>
    </location>
</feature>
<dbReference type="PANTHER" id="PTHR45877">
    <property type="entry name" value="E3 UBIQUITIN-PROTEIN LIGASE SIAH2"/>
    <property type="match status" value="1"/>
</dbReference>
<dbReference type="GO" id="GO:0031624">
    <property type="term" value="F:ubiquitin conjugating enzyme binding"/>
    <property type="evidence" value="ECO:0007669"/>
    <property type="project" value="TreeGrafter"/>
</dbReference>
<evidence type="ECO:0000256" key="3">
    <source>
        <dbReference type="ARBA" id="ARBA00009119"/>
    </source>
</evidence>
<dbReference type="GO" id="GO:0061630">
    <property type="term" value="F:ubiquitin protein ligase activity"/>
    <property type="evidence" value="ECO:0007669"/>
    <property type="project" value="UniProtKB-EC"/>
</dbReference>
<protein>
    <recommendedName>
        <fullName evidence="4">RING-type E3 ubiquitin transferase</fullName>
        <ecNumber evidence="4">2.3.2.27</ecNumber>
    </recommendedName>
</protein>
<dbReference type="SUPFAM" id="SSF57850">
    <property type="entry name" value="RING/U-box"/>
    <property type="match status" value="1"/>
</dbReference>
<evidence type="ECO:0000256" key="6">
    <source>
        <dbReference type="ARBA" id="ARBA00022723"/>
    </source>
</evidence>
<evidence type="ECO:0000256" key="10">
    <source>
        <dbReference type="PROSITE-ProRule" id="PRU00455"/>
    </source>
</evidence>
<dbReference type="PROSITE" id="PS50089">
    <property type="entry name" value="ZF_RING_2"/>
    <property type="match status" value="1"/>
</dbReference>
<evidence type="ECO:0000313" key="14">
    <source>
        <dbReference type="Proteomes" id="UP001152888"/>
    </source>
</evidence>
<dbReference type="GO" id="GO:0008270">
    <property type="term" value="F:zinc ion binding"/>
    <property type="evidence" value="ECO:0007669"/>
    <property type="project" value="UniProtKB-KW"/>
</dbReference>
<evidence type="ECO:0000256" key="1">
    <source>
        <dbReference type="ARBA" id="ARBA00000900"/>
    </source>
</evidence>
<comment type="pathway">
    <text evidence="2">Protein modification; protein ubiquitination.</text>
</comment>
<dbReference type="GO" id="GO:0043161">
    <property type="term" value="P:proteasome-mediated ubiquitin-dependent protein catabolic process"/>
    <property type="evidence" value="ECO:0007669"/>
    <property type="project" value="TreeGrafter"/>
</dbReference>
<keyword evidence="5" id="KW-0808">Transferase</keyword>
<dbReference type="Proteomes" id="UP001152888">
    <property type="component" value="Unassembled WGS sequence"/>
</dbReference>
<dbReference type="PROSITE" id="PS51081">
    <property type="entry name" value="ZF_SIAH"/>
    <property type="match status" value="1"/>
</dbReference>
<evidence type="ECO:0000256" key="8">
    <source>
        <dbReference type="ARBA" id="ARBA00022786"/>
    </source>
</evidence>
<evidence type="ECO:0000256" key="5">
    <source>
        <dbReference type="ARBA" id="ARBA00022679"/>
    </source>
</evidence>